<dbReference type="Proteomes" id="UP000470772">
    <property type="component" value="Unassembled WGS sequence"/>
</dbReference>
<evidence type="ECO:0000256" key="2">
    <source>
        <dbReference type="ARBA" id="ARBA00022692"/>
    </source>
</evidence>
<comment type="subcellular location">
    <subcellularLocation>
        <location evidence="5">Cell membrane</location>
        <topology evidence="5">Multi-pass membrane protein</topology>
    </subcellularLocation>
    <subcellularLocation>
        <location evidence="1">Membrane</location>
        <topology evidence="1">Multi-pass membrane protein</topology>
    </subcellularLocation>
</comment>
<dbReference type="EMBL" id="WGGD01000005">
    <property type="protein sequence ID" value="MUN29604.1"/>
    <property type="molecule type" value="Genomic_DNA"/>
</dbReference>
<feature type="transmembrane region" description="Helical" evidence="5">
    <location>
        <begin position="96"/>
        <end position="116"/>
    </location>
</feature>
<keyword evidence="4 5" id="KW-0472">Membrane</keyword>
<keyword evidence="8" id="KW-1185">Reference proteome</keyword>
<evidence type="ECO:0000259" key="6">
    <source>
        <dbReference type="PROSITE" id="PS50928"/>
    </source>
</evidence>
<comment type="caution">
    <text evidence="7">The sequence shown here is derived from an EMBL/GenBank/DDBJ whole genome shotgun (WGS) entry which is preliminary data.</text>
</comment>
<dbReference type="CDD" id="cd06261">
    <property type="entry name" value="TM_PBP2"/>
    <property type="match status" value="1"/>
</dbReference>
<evidence type="ECO:0000313" key="8">
    <source>
        <dbReference type="Proteomes" id="UP000470772"/>
    </source>
</evidence>
<feature type="transmembrane region" description="Helical" evidence="5">
    <location>
        <begin position="246"/>
        <end position="266"/>
    </location>
</feature>
<dbReference type="PROSITE" id="PS50928">
    <property type="entry name" value="ABC_TM1"/>
    <property type="match status" value="1"/>
</dbReference>
<name>A0A6A9QM36_SULME</name>
<protein>
    <submittedName>
        <fullName evidence="7">ABC transporter permease subunit</fullName>
    </submittedName>
</protein>
<dbReference type="GO" id="GO:0055085">
    <property type="term" value="P:transmembrane transport"/>
    <property type="evidence" value="ECO:0007669"/>
    <property type="project" value="InterPro"/>
</dbReference>
<accession>A0A6A9QM36</accession>
<evidence type="ECO:0000256" key="4">
    <source>
        <dbReference type="ARBA" id="ARBA00023136"/>
    </source>
</evidence>
<dbReference type="PANTHER" id="PTHR43759:SF1">
    <property type="entry name" value="GLUCOSE IMPORT SYSTEM PERMEASE PROTEIN GLCT"/>
    <property type="match status" value="1"/>
</dbReference>
<keyword evidence="5" id="KW-0813">Transport</keyword>
<organism evidence="7 8">
    <name type="scientific">Sulfuracidifex metallicus DSM 6482 = JCM 9184</name>
    <dbReference type="NCBI Taxonomy" id="523847"/>
    <lineage>
        <taxon>Archaea</taxon>
        <taxon>Thermoproteota</taxon>
        <taxon>Thermoprotei</taxon>
        <taxon>Sulfolobales</taxon>
        <taxon>Sulfolobaceae</taxon>
        <taxon>Sulfuracidifex</taxon>
    </lineage>
</organism>
<dbReference type="InterPro" id="IPR035906">
    <property type="entry name" value="MetI-like_sf"/>
</dbReference>
<dbReference type="GO" id="GO:0005886">
    <property type="term" value="C:plasma membrane"/>
    <property type="evidence" value="ECO:0007669"/>
    <property type="project" value="UniProtKB-SubCell"/>
</dbReference>
<feature type="domain" description="ABC transmembrane type-1" evidence="6">
    <location>
        <begin position="58"/>
        <end position="265"/>
    </location>
</feature>
<evidence type="ECO:0000256" key="5">
    <source>
        <dbReference type="RuleBase" id="RU363032"/>
    </source>
</evidence>
<proteinExistence type="inferred from homology"/>
<evidence type="ECO:0000256" key="1">
    <source>
        <dbReference type="ARBA" id="ARBA00004141"/>
    </source>
</evidence>
<feature type="transmembrane region" description="Helical" evidence="5">
    <location>
        <begin position="201"/>
        <end position="226"/>
    </location>
</feature>
<keyword evidence="2 5" id="KW-0812">Transmembrane</keyword>
<reference evidence="7 8" key="1">
    <citation type="submission" date="2019-10" db="EMBL/GenBank/DDBJ databases">
        <title>Sequencing and Assembly of Multiple Reported Metal-Biooxidizing Members of the Extremely Thermoacidophilic Archaeal Family Sulfolobaceae.</title>
        <authorList>
            <person name="Counts J.A."/>
            <person name="Kelly R.M."/>
        </authorList>
    </citation>
    <scope>NUCLEOTIDE SEQUENCE [LARGE SCALE GENOMIC DNA]</scope>
    <source>
        <strain evidence="7 8">DSM 6482</strain>
    </source>
</reference>
<comment type="similarity">
    <text evidence="5">Belongs to the binding-protein-dependent transport system permease family.</text>
</comment>
<dbReference type="InterPro" id="IPR052730">
    <property type="entry name" value="Sugar_ABC_transporter"/>
</dbReference>
<evidence type="ECO:0000256" key="3">
    <source>
        <dbReference type="ARBA" id="ARBA00022989"/>
    </source>
</evidence>
<feature type="transmembrane region" description="Helical" evidence="5">
    <location>
        <begin position="62"/>
        <end position="84"/>
    </location>
</feature>
<dbReference type="InterPro" id="IPR000515">
    <property type="entry name" value="MetI-like"/>
</dbReference>
<dbReference type="SUPFAM" id="SSF161098">
    <property type="entry name" value="MetI-like"/>
    <property type="match status" value="1"/>
</dbReference>
<feature type="transmembrane region" description="Helical" evidence="5">
    <location>
        <begin position="7"/>
        <end position="27"/>
    </location>
</feature>
<keyword evidence="3 5" id="KW-1133">Transmembrane helix</keyword>
<dbReference type="Pfam" id="PF00528">
    <property type="entry name" value="BPD_transp_1"/>
    <property type="match status" value="1"/>
</dbReference>
<feature type="transmembrane region" description="Helical" evidence="5">
    <location>
        <begin position="136"/>
        <end position="154"/>
    </location>
</feature>
<gene>
    <name evidence="7" type="ORF">GC250_09170</name>
</gene>
<dbReference type="Gene3D" id="1.10.3720.10">
    <property type="entry name" value="MetI-like"/>
    <property type="match status" value="1"/>
</dbReference>
<sequence length="272" mass="30001">MRRDLKYFLFVLPSIIYVLAFAFYPSARAVYLSFENSRGQFTLANYKELFFFNIYGTIENTVIVTVGALLIQLGLALGISSILVREFRGKKLVSTISIIPMGVATVVAAITFSFIFQTSGGYANSFLHLFGLNGVNWYSTTLSSLFIVMIADSWKNTPIMTLILLAGMYSIPRDLYFAASLDGAGPLRRFIHVTLPNLKKFIAIALIIRGVSEFNIFALPLILIGYTPPLLTTLTYSLYSTTTENLASAGAVLILALISVLIFLNIKLGGKR</sequence>
<dbReference type="AlphaFoldDB" id="A0A6A9QM36"/>
<evidence type="ECO:0000313" key="7">
    <source>
        <dbReference type="EMBL" id="MUN29604.1"/>
    </source>
</evidence>
<dbReference type="PANTHER" id="PTHR43759">
    <property type="entry name" value="TREHALOSE TRANSPORT SYSTEM PERMEASE PROTEIN SUGA"/>
    <property type="match status" value="1"/>
</dbReference>
<dbReference type="RefSeq" id="WP_156017213.1">
    <property type="nucleotide sequence ID" value="NZ_WGGD01000005.1"/>
</dbReference>